<name>A0A1Q2L5B2_9BACL</name>
<dbReference type="Proteomes" id="UP000188184">
    <property type="component" value="Plasmid unnamed2"/>
</dbReference>
<proteinExistence type="predicted"/>
<protein>
    <submittedName>
        <fullName evidence="1">Uncharacterized protein</fullName>
    </submittedName>
</protein>
<dbReference type="KEGG" id="pmar:B0X71_20755"/>
<gene>
    <name evidence="1" type="ORF">B0X71_20755</name>
</gene>
<reference evidence="1 2" key="1">
    <citation type="submission" date="2017-02" db="EMBL/GenBank/DDBJ databases">
        <title>The complete genomic sequence of a novel cold adapted crude oil-degrading bacterium Planococcus qaidamina Y42.</title>
        <authorList>
            <person name="Yang R."/>
        </authorList>
    </citation>
    <scope>NUCLEOTIDE SEQUENCE [LARGE SCALE GENOMIC DNA]</scope>
    <source>
        <strain evidence="1 2">Y42</strain>
        <plasmid evidence="1 2">unnamed2</plasmid>
    </source>
</reference>
<sequence>MSQFYLNQKKYLELQQQIEENTDLYYSDNSWLAEELGIKERNRANLIVSNESNPSLDDLENAIKLHKTYIDLPYSLASDGNFWSLLAHTEYWDYMRARWPVEKARKDQLMFIGRRYFFKEKGRARNGLARLWWFAELSYEGDSEDPYHFTRLMLQDQDLAGQIIENAHLSRNRFALKALFNLLNYISEQESAGRIKELTGEMRRKLIREAAQYLNLTGAVELWDILSIDEAGKKLEQWVDKYLDKLNMHVSQKV</sequence>
<evidence type="ECO:0000313" key="1">
    <source>
        <dbReference type="EMBL" id="AQQ55606.1"/>
    </source>
</evidence>
<geneLocation type="plasmid" evidence="1 2">
    <name>unnamed2</name>
</geneLocation>
<evidence type="ECO:0000313" key="2">
    <source>
        <dbReference type="Proteomes" id="UP000188184"/>
    </source>
</evidence>
<keyword evidence="1" id="KW-0614">Plasmid</keyword>
<dbReference type="RefSeq" id="WP_077591444.1">
    <property type="nucleotide sequence ID" value="NZ_CP019642.1"/>
</dbReference>
<accession>A0A1Q2L5B2</accession>
<keyword evidence="2" id="KW-1185">Reference proteome</keyword>
<dbReference type="Pfam" id="PF19866">
    <property type="entry name" value="DUF6339"/>
    <property type="match status" value="1"/>
</dbReference>
<organism evidence="1 2">
    <name type="scientific">Planococcus lenghuensis</name>
    <dbReference type="NCBI Taxonomy" id="2213202"/>
    <lineage>
        <taxon>Bacteria</taxon>
        <taxon>Bacillati</taxon>
        <taxon>Bacillota</taxon>
        <taxon>Bacilli</taxon>
        <taxon>Bacillales</taxon>
        <taxon>Caryophanaceae</taxon>
        <taxon>Planococcus</taxon>
    </lineage>
</organism>
<dbReference type="OrthoDB" id="86327at2"/>
<dbReference type="EMBL" id="CP019642">
    <property type="protein sequence ID" value="AQQ55606.1"/>
    <property type="molecule type" value="Genomic_DNA"/>
</dbReference>
<dbReference type="AlphaFoldDB" id="A0A1Q2L5B2"/>
<dbReference type="InterPro" id="IPR045920">
    <property type="entry name" value="DUF6339"/>
</dbReference>